<organism evidence="1 2">
    <name type="scientific">Duganella sacchari</name>
    <dbReference type="NCBI Taxonomy" id="551987"/>
    <lineage>
        <taxon>Bacteria</taxon>
        <taxon>Pseudomonadati</taxon>
        <taxon>Pseudomonadota</taxon>
        <taxon>Betaproteobacteria</taxon>
        <taxon>Burkholderiales</taxon>
        <taxon>Oxalobacteraceae</taxon>
        <taxon>Telluria group</taxon>
        <taxon>Duganella</taxon>
    </lineage>
</organism>
<sequence>MTHDGAVQQAVDAYQEGRYEEALDLVQALFERADRTHFITMFTWSQLIEHHAPARDALVLKREAQVRLLLQGDVTFQMRDGRWPRSRFSVIHEINDMLNDSRATYELFLQLLETQPEQADNESYLALPAIVAAGDYTLAERYLRNPLERLDELNQTSIRFPLFPPAGQAPRLAAELSNYVNSLSLCLNVLLGRGQIAEAESLREAALAGLLDDKLRALAVRQLADPGTISREVSARIE</sequence>
<name>A0A1M7NTT3_9BURK</name>
<dbReference type="Proteomes" id="UP000184339">
    <property type="component" value="Unassembled WGS sequence"/>
</dbReference>
<reference evidence="2" key="1">
    <citation type="submission" date="2016-11" db="EMBL/GenBank/DDBJ databases">
        <authorList>
            <person name="Varghese N."/>
            <person name="Submissions S."/>
        </authorList>
    </citation>
    <scope>NUCLEOTIDE SEQUENCE [LARGE SCALE GENOMIC DNA]</scope>
    <source>
        <strain evidence="2">Sac-22</strain>
    </source>
</reference>
<dbReference type="OrthoDB" id="8757522at2"/>
<gene>
    <name evidence="1" type="ORF">SAMN05192549_104186</name>
</gene>
<dbReference type="STRING" id="551987.SAMN05192549_104186"/>
<proteinExistence type="predicted"/>
<dbReference type="AlphaFoldDB" id="A0A1M7NTT3"/>
<keyword evidence="2" id="KW-1185">Reference proteome</keyword>
<accession>A0A1M7NTT3</accession>
<dbReference type="RefSeq" id="WP_072784021.1">
    <property type="nucleotide sequence ID" value="NZ_FRCX01000004.1"/>
</dbReference>
<protein>
    <submittedName>
        <fullName evidence="1">Uncharacterized protein</fullName>
    </submittedName>
</protein>
<evidence type="ECO:0000313" key="1">
    <source>
        <dbReference type="EMBL" id="SHN07539.1"/>
    </source>
</evidence>
<dbReference type="EMBL" id="FRCX01000004">
    <property type="protein sequence ID" value="SHN07539.1"/>
    <property type="molecule type" value="Genomic_DNA"/>
</dbReference>
<evidence type="ECO:0000313" key="2">
    <source>
        <dbReference type="Proteomes" id="UP000184339"/>
    </source>
</evidence>